<feature type="domain" description="OmpR/PhoB-type" evidence="16">
    <location>
        <begin position="132"/>
        <end position="230"/>
    </location>
</feature>
<keyword evidence="6" id="KW-0592">Phosphate transport</keyword>
<keyword evidence="9 14" id="KW-0238">DNA-binding</keyword>
<dbReference type="SMART" id="SM00862">
    <property type="entry name" value="Trans_reg_C"/>
    <property type="match status" value="1"/>
</dbReference>
<dbReference type="GO" id="GO:0006817">
    <property type="term" value="P:phosphate ion transport"/>
    <property type="evidence" value="ECO:0007669"/>
    <property type="project" value="UniProtKB-KW"/>
</dbReference>
<keyword evidence="7" id="KW-0902">Two-component regulatory system</keyword>
<accession>A0A7W6H3U4</accession>
<dbReference type="Pfam" id="PF00072">
    <property type="entry name" value="Response_reg"/>
    <property type="match status" value="1"/>
</dbReference>
<dbReference type="InterPro" id="IPR011006">
    <property type="entry name" value="CheY-like_superfamily"/>
</dbReference>
<dbReference type="SUPFAM" id="SSF46894">
    <property type="entry name" value="C-terminal effector domain of the bipartite response regulators"/>
    <property type="match status" value="1"/>
</dbReference>
<keyword evidence="11" id="KW-0804">Transcription</keyword>
<dbReference type="EMBL" id="JACIEK010000001">
    <property type="protein sequence ID" value="MBB3997442.1"/>
    <property type="molecule type" value="Genomic_DNA"/>
</dbReference>
<dbReference type="CDD" id="cd00383">
    <property type="entry name" value="trans_reg_C"/>
    <property type="match status" value="1"/>
</dbReference>
<keyword evidence="18" id="KW-1185">Reference proteome</keyword>
<evidence type="ECO:0000256" key="7">
    <source>
        <dbReference type="ARBA" id="ARBA00023012"/>
    </source>
</evidence>
<evidence type="ECO:0000256" key="10">
    <source>
        <dbReference type="ARBA" id="ARBA00023159"/>
    </source>
</evidence>
<dbReference type="SMART" id="SM00448">
    <property type="entry name" value="REC"/>
    <property type="match status" value="1"/>
</dbReference>
<dbReference type="GO" id="GO:0000976">
    <property type="term" value="F:transcription cis-regulatory region binding"/>
    <property type="evidence" value="ECO:0007669"/>
    <property type="project" value="TreeGrafter"/>
</dbReference>
<gene>
    <name evidence="17" type="ORF">GGR04_001263</name>
</gene>
<evidence type="ECO:0000256" key="8">
    <source>
        <dbReference type="ARBA" id="ARBA00023015"/>
    </source>
</evidence>
<evidence type="ECO:0000256" key="14">
    <source>
        <dbReference type="PROSITE-ProRule" id="PRU01091"/>
    </source>
</evidence>
<sequence length="247" mass="28035">MTPMNARIAVVEDEEALGVLLRYNLESEGYTVDTIMRGDEADLRLKEVVPDLLILDWMLPGLSGVELCRRLRTRPETERLPIIMLTARGEESERVRGLSVGADDYVVKPFSTPELMARVRAMLRRVKPERISSQLSAGDIDLDRETHRVRRSGREVKLGPTEFKLLEFFLQSPGRVFSREQLLDGVWGRDIYVDERTVDVHVGRLRKAINRGRQRDPIRTVRGAGYALDETFTAGTARSVASRSETV</sequence>
<dbReference type="InterPro" id="IPR001789">
    <property type="entry name" value="Sig_transdc_resp-reg_receiver"/>
</dbReference>
<dbReference type="FunFam" id="3.40.50.2300:FF:000001">
    <property type="entry name" value="DNA-binding response regulator PhoB"/>
    <property type="match status" value="1"/>
</dbReference>
<comment type="function">
    <text evidence="12">This protein is a positive regulator for the phosphate regulon. Transcription of this operon is positively regulated by PhoB and PhoR when phosphate is limited.</text>
</comment>
<comment type="caution">
    <text evidence="17">The sequence shown here is derived from an EMBL/GenBank/DDBJ whole genome shotgun (WGS) entry which is preliminary data.</text>
</comment>
<dbReference type="PROSITE" id="PS51755">
    <property type="entry name" value="OMPR_PHOB"/>
    <property type="match status" value="1"/>
</dbReference>
<evidence type="ECO:0000256" key="11">
    <source>
        <dbReference type="ARBA" id="ARBA00023163"/>
    </source>
</evidence>
<protein>
    <recommendedName>
        <fullName evidence="2">Phosphate regulon transcriptional regulatory protein PhoB</fullName>
    </recommendedName>
</protein>
<dbReference type="NCBIfam" id="TIGR02154">
    <property type="entry name" value="PhoB"/>
    <property type="match status" value="1"/>
</dbReference>
<keyword evidence="10" id="KW-0010">Activator</keyword>
<dbReference type="InterPro" id="IPR001867">
    <property type="entry name" value="OmpR/PhoB-type_DNA-bd"/>
</dbReference>
<evidence type="ECO:0000256" key="1">
    <source>
        <dbReference type="ARBA" id="ARBA00004496"/>
    </source>
</evidence>
<evidence type="ECO:0000256" key="5">
    <source>
        <dbReference type="ARBA" id="ARBA00022553"/>
    </source>
</evidence>
<evidence type="ECO:0000256" key="13">
    <source>
        <dbReference type="PROSITE-ProRule" id="PRU00169"/>
    </source>
</evidence>
<evidence type="ECO:0000313" key="18">
    <source>
        <dbReference type="Proteomes" id="UP000542776"/>
    </source>
</evidence>
<evidence type="ECO:0000256" key="12">
    <source>
        <dbReference type="ARBA" id="ARBA00024735"/>
    </source>
</evidence>
<evidence type="ECO:0000313" key="17">
    <source>
        <dbReference type="EMBL" id="MBB3997442.1"/>
    </source>
</evidence>
<dbReference type="FunFam" id="1.10.10.10:FF:000018">
    <property type="entry name" value="DNA-binding response regulator ResD"/>
    <property type="match status" value="1"/>
</dbReference>
<evidence type="ECO:0000259" key="16">
    <source>
        <dbReference type="PROSITE" id="PS51755"/>
    </source>
</evidence>
<keyword evidence="8" id="KW-0805">Transcription regulation</keyword>
<comment type="subcellular location">
    <subcellularLocation>
        <location evidence="1">Cytoplasm</location>
    </subcellularLocation>
</comment>
<dbReference type="PANTHER" id="PTHR48111">
    <property type="entry name" value="REGULATOR OF RPOS"/>
    <property type="match status" value="1"/>
</dbReference>
<dbReference type="InterPro" id="IPR011879">
    <property type="entry name" value="Sig_transdc_resp-reg_PhoB"/>
</dbReference>
<dbReference type="Proteomes" id="UP000542776">
    <property type="component" value="Unassembled WGS sequence"/>
</dbReference>
<dbReference type="InterPro" id="IPR016032">
    <property type="entry name" value="Sig_transdc_resp-reg_C-effctor"/>
</dbReference>
<dbReference type="PROSITE" id="PS50110">
    <property type="entry name" value="RESPONSE_REGULATORY"/>
    <property type="match status" value="1"/>
</dbReference>
<evidence type="ECO:0000256" key="6">
    <source>
        <dbReference type="ARBA" id="ARBA00022592"/>
    </source>
</evidence>
<keyword evidence="4" id="KW-0963">Cytoplasm</keyword>
<feature type="modified residue" description="4-aspartylphosphate" evidence="13">
    <location>
        <position position="56"/>
    </location>
</feature>
<feature type="domain" description="Response regulatory" evidence="15">
    <location>
        <begin position="7"/>
        <end position="123"/>
    </location>
</feature>
<dbReference type="GO" id="GO:0000156">
    <property type="term" value="F:phosphorelay response regulator activity"/>
    <property type="evidence" value="ECO:0007669"/>
    <property type="project" value="InterPro"/>
</dbReference>
<dbReference type="GO" id="GO:0006355">
    <property type="term" value="P:regulation of DNA-templated transcription"/>
    <property type="evidence" value="ECO:0007669"/>
    <property type="project" value="InterPro"/>
</dbReference>
<dbReference type="PANTHER" id="PTHR48111:SF40">
    <property type="entry name" value="PHOSPHATE REGULON TRANSCRIPTIONAL REGULATORY PROTEIN PHOB"/>
    <property type="match status" value="1"/>
</dbReference>
<dbReference type="Gene3D" id="3.40.50.2300">
    <property type="match status" value="1"/>
</dbReference>
<proteinExistence type="predicted"/>
<keyword evidence="3" id="KW-0813">Transport</keyword>
<dbReference type="GO" id="GO:0005829">
    <property type="term" value="C:cytosol"/>
    <property type="evidence" value="ECO:0007669"/>
    <property type="project" value="TreeGrafter"/>
</dbReference>
<dbReference type="SUPFAM" id="SSF52172">
    <property type="entry name" value="CheY-like"/>
    <property type="match status" value="1"/>
</dbReference>
<dbReference type="Pfam" id="PF00486">
    <property type="entry name" value="Trans_reg_C"/>
    <property type="match status" value="1"/>
</dbReference>
<evidence type="ECO:0000256" key="9">
    <source>
        <dbReference type="ARBA" id="ARBA00023125"/>
    </source>
</evidence>
<evidence type="ECO:0000256" key="4">
    <source>
        <dbReference type="ARBA" id="ARBA00022490"/>
    </source>
</evidence>
<feature type="DNA-binding region" description="OmpR/PhoB-type" evidence="14">
    <location>
        <begin position="132"/>
        <end position="230"/>
    </location>
</feature>
<name>A0A7W6H3U4_9HYPH</name>
<dbReference type="InterPro" id="IPR036388">
    <property type="entry name" value="WH-like_DNA-bd_sf"/>
</dbReference>
<evidence type="ECO:0000256" key="3">
    <source>
        <dbReference type="ARBA" id="ARBA00022448"/>
    </source>
</evidence>
<keyword evidence="5 13" id="KW-0597">Phosphoprotein</keyword>
<reference evidence="17 18" key="1">
    <citation type="submission" date="2020-08" db="EMBL/GenBank/DDBJ databases">
        <title>Genomic Encyclopedia of Type Strains, Phase IV (KMG-IV): sequencing the most valuable type-strain genomes for metagenomic binning, comparative biology and taxonomic classification.</title>
        <authorList>
            <person name="Goeker M."/>
        </authorList>
    </citation>
    <scope>NUCLEOTIDE SEQUENCE [LARGE SCALE GENOMIC DNA]</scope>
    <source>
        <strain evidence="17 18">DSM 102238</strain>
    </source>
</reference>
<dbReference type="Gene3D" id="6.10.250.690">
    <property type="match status" value="1"/>
</dbReference>
<organism evidence="17 18">
    <name type="scientific">Aureimonas pseudogalii</name>
    <dbReference type="NCBI Taxonomy" id="1744844"/>
    <lineage>
        <taxon>Bacteria</taxon>
        <taxon>Pseudomonadati</taxon>
        <taxon>Pseudomonadota</taxon>
        <taxon>Alphaproteobacteria</taxon>
        <taxon>Hyphomicrobiales</taxon>
        <taxon>Aurantimonadaceae</taxon>
        <taxon>Aureimonas</taxon>
    </lineage>
</organism>
<evidence type="ECO:0000256" key="2">
    <source>
        <dbReference type="ARBA" id="ARBA00013332"/>
    </source>
</evidence>
<dbReference type="InterPro" id="IPR039420">
    <property type="entry name" value="WalR-like"/>
</dbReference>
<dbReference type="Gene3D" id="1.10.10.10">
    <property type="entry name" value="Winged helix-like DNA-binding domain superfamily/Winged helix DNA-binding domain"/>
    <property type="match status" value="1"/>
</dbReference>
<dbReference type="GO" id="GO:0032993">
    <property type="term" value="C:protein-DNA complex"/>
    <property type="evidence" value="ECO:0007669"/>
    <property type="project" value="TreeGrafter"/>
</dbReference>
<dbReference type="AlphaFoldDB" id="A0A7W6H3U4"/>
<evidence type="ECO:0000259" key="15">
    <source>
        <dbReference type="PROSITE" id="PS50110"/>
    </source>
</evidence>